<feature type="region of interest" description="Disordered" evidence="7">
    <location>
        <begin position="643"/>
        <end position="666"/>
    </location>
</feature>
<dbReference type="InterPro" id="IPR005846">
    <property type="entry name" value="A-D-PHexomutase_a/b/a-III"/>
</dbReference>
<evidence type="ECO:0000256" key="2">
    <source>
        <dbReference type="ARBA" id="ARBA00010231"/>
    </source>
</evidence>
<evidence type="ECO:0000256" key="7">
    <source>
        <dbReference type="SAM" id="MobiDB-lite"/>
    </source>
</evidence>
<feature type="compositionally biased region" description="Polar residues" evidence="7">
    <location>
        <begin position="646"/>
        <end position="666"/>
    </location>
</feature>
<evidence type="ECO:0000313" key="12">
    <source>
        <dbReference type="Proteomes" id="UP000663859"/>
    </source>
</evidence>
<dbReference type="PROSITE" id="PS00710">
    <property type="entry name" value="PGM_PMM"/>
    <property type="match status" value="1"/>
</dbReference>
<dbReference type="InterPro" id="IPR005845">
    <property type="entry name" value="A-D-PHexomutase_a/b/a-II"/>
</dbReference>
<dbReference type="InterPro" id="IPR036900">
    <property type="entry name" value="A-D-PHexomutase_C_sf"/>
</dbReference>
<proteinExistence type="inferred from homology"/>
<protein>
    <submittedName>
        <fullName evidence="11">Phosphoglucomutase</fullName>
        <ecNumber evidence="11">5.4.2.2</ecNumber>
    </submittedName>
</protein>
<name>A0A8J2BK83_9BACT</name>
<dbReference type="InterPro" id="IPR016055">
    <property type="entry name" value="A-D-PHexomutase_a/b/a-I/II/III"/>
</dbReference>
<evidence type="ECO:0000313" key="11">
    <source>
        <dbReference type="EMBL" id="CAF0692396.1"/>
    </source>
</evidence>
<feature type="domain" description="Alpha-D-phosphohexomutase alpha/beta/alpha" evidence="8">
    <location>
        <begin position="104"/>
        <end position="225"/>
    </location>
</feature>
<evidence type="ECO:0000259" key="8">
    <source>
        <dbReference type="Pfam" id="PF02878"/>
    </source>
</evidence>
<dbReference type="SUPFAM" id="SSF53738">
    <property type="entry name" value="Phosphoglucomutase, first 3 domains"/>
    <property type="match status" value="3"/>
</dbReference>
<dbReference type="Pfam" id="PF02880">
    <property type="entry name" value="PGM_PMM_III"/>
    <property type="match status" value="1"/>
</dbReference>
<evidence type="ECO:0000256" key="3">
    <source>
        <dbReference type="ARBA" id="ARBA00022553"/>
    </source>
</evidence>
<dbReference type="InterPro" id="IPR005844">
    <property type="entry name" value="A-D-PHexomutase_a/b/a-I"/>
</dbReference>
<keyword evidence="4" id="KW-0479">Metal-binding</keyword>
<keyword evidence="6 11" id="KW-0413">Isomerase</keyword>
<feature type="domain" description="Alpha-D-phosphohexomutase alpha/beta/alpha" evidence="9">
    <location>
        <begin position="270"/>
        <end position="356"/>
    </location>
</feature>
<sequence length="666" mass="74337">METKREKIIVLVQKAKESTGLFSSSWEHLWRFCHNPDLTSVELASLEELLLSEDWEELNHRFYKAPSFGTGGIRGRTIARRVTLAEKGTPDSFGCPEHPATGTAMMNHRTVRLATASLGMHLKECFPGKTIQVAIAHDTRHFSQSFAQEAAQVLSRMGIEVILFPEERSTPQLSFTIRWKQAQGGIVISASHNPPHDNGFKAYGPDGAQLVEPDAGAVVARFDRLANRLETPQWAESRGKISLLGRDGDLAFVEALSNVVLEPKLFESEAHKIQAVYTPLHGTGARIFPLLFEKWGVPLLLEPEQAIPDPRFPTVVSPNPEDPKAFERALRLARQTQADLVVASDPDADRMGVAVKTRQGDYELLTGNQIGSLLAFYRCDMLKRKGLLTERNASRAVLLKSFVTTDLIKAIAHDFGVPCIETLTGFKYMGAKLRRYEAEHGILYPQELSPDEKAGFQLSQGRFLILAAEESYGFLGGHYAHDKDSHGSALMLVESLLWARVHGQTLVEYLQGIYQRYGTYRERLITLPLEGPSGLEEVQTLLDSYRDTPPDRLASFTVKRVVDFQREDIYDQEGDLVPKEPMLVLELEGDRRIAIRPSGTEPKIKFYLFTRQASGSDVSLAIGRAEKELDALWQALQSENQKRLPQDSQSFGKVPSQAPNGSSRAF</sequence>
<dbReference type="PANTHER" id="PTHR45745:SF1">
    <property type="entry name" value="PHOSPHOGLUCOMUTASE 2B-RELATED"/>
    <property type="match status" value="1"/>
</dbReference>
<gene>
    <name evidence="11" type="primary">pgcA</name>
    <name evidence="11" type="ORF">MPNT_120004</name>
</gene>
<feature type="domain" description="Alpha-D-phosphohexomutase alpha/beta/alpha" evidence="10">
    <location>
        <begin position="367"/>
        <end position="517"/>
    </location>
</feature>
<evidence type="ECO:0000256" key="1">
    <source>
        <dbReference type="ARBA" id="ARBA00001946"/>
    </source>
</evidence>
<dbReference type="GO" id="GO:0006166">
    <property type="term" value="P:purine ribonucleoside salvage"/>
    <property type="evidence" value="ECO:0007669"/>
    <property type="project" value="TreeGrafter"/>
</dbReference>
<organism evidence="11 12">
    <name type="scientific">Candidatus Methylacidithermus pantelleriae</name>
    <dbReference type="NCBI Taxonomy" id="2744239"/>
    <lineage>
        <taxon>Bacteria</taxon>
        <taxon>Pseudomonadati</taxon>
        <taxon>Verrucomicrobiota</taxon>
        <taxon>Methylacidiphilae</taxon>
        <taxon>Methylacidiphilales</taxon>
        <taxon>Methylacidiphilaceae</taxon>
        <taxon>Candidatus Methylacidithermus</taxon>
    </lineage>
</organism>
<dbReference type="Pfam" id="PF02879">
    <property type="entry name" value="PGM_PMM_II"/>
    <property type="match status" value="1"/>
</dbReference>
<dbReference type="GO" id="GO:0000287">
    <property type="term" value="F:magnesium ion binding"/>
    <property type="evidence" value="ECO:0007669"/>
    <property type="project" value="InterPro"/>
</dbReference>
<dbReference type="Pfam" id="PF02878">
    <property type="entry name" value="PGM_PMM_I"/>
    <property type="match status" value="1"/>
</dbReference>
<evidence type="ECO:0000256" key="5">
    <source>
        <dbReference type="ARBA" id="ARBA00022842"/>
    </source>
</evidence>
<dbReference type="GO" id="GO:0004614">
    <property type="term" value="F:phosphoglucomutase activity"/>
    <property type="evidence" value="ECO:0007669"/>
    <property type="project" value="UniProtKB-EC"/>
</dbReference>
<comment type="similarity">
    <text evidence="2">Belongs to the phosphohexose mutase family.</text>
</comment>
<dbReference type="PRINTS" id="PR00509">
    <property type="entry name" value="PGMPMM"/>
</dbReference>
<dbReference type="RefSeq" id="WP_174582786.1">
    <property type="nucleotide sequence ID" value="NZ_CAJNOB010000004.1"/>
</dbReference>
<dbReference type="AlphaFoldDB" id="A0A8J2BK83"/>
<dbReference type="Gene3D" id="3.40.120.10">
    <property type="entry name" value="Alpha-D-Glucose-1,6-Bisphosphate, subunit A, domain 3"/>
    <property type="match status" value="3"/>
</dbReference>
<comment type="caution">
    <text evidence="11">The sequence shown here is derived from an EMBL/GenBank/DDBJ whole genome shotgun (WGS) entry which is preliminary data.</text>
</comment>
<dbReference type="SUPFAM" id="SSF55957">
    <property type="entry name" value="Phosphoglucomutase, C-terminal domain"/>
    <property type="match status" value="1"/>
</dbReference>
<keyword evidence="12" id="KW-1185">Reference proteome</keyword>
<dbReference type="EMBL" id="CAJNOB010000004">
    <property type="protein sequence ID" value="CAF0692396.1"/>
    <property type="molecule type" value="Genomic_DNA"/>
</dbReference>
<dbReference type="InterPro" id="IPR016066">
    <property type="entry name" value="A-D-PHexomutase_CS"/>
</dbReference>
<dbReference type="GO" id="GO:0008973">
    <property type="term" value="F:phosphopentomutase activity"/>
    <property type="evidence" value="ECO:0007669"/>
    <property type="project" value="TreeGrafter"/>
</dbReference>
<evidence type="ECO:0000256" key="6">
    <source>
        <dbReference type="ARBA" id="ARBA00023235"/>
    </source>
</evidence>
<dbReference type="EC" id="5.4.2.2" evidence="11"/>
<evidence type="ECO:0000259" key="9">
    <source>
        <dbReference type="Pfam" id="PF02879"/>
    </source>
</evidence>
<keyword evidence="3" id="KW-0597">Phosphoprotein</keyword>
<reference evidence="11" key="1">
    <citation type="submission" date="2021-02" db="EMBL/GenBank/DDBJ databases">
        <authorList>
            <person name="Cremers G."/>
            <person name="Picone N."/>
        </authorList>
    </citation>
    <scope>NUCLEOTIDE SEQUENCE</scope>
    <source>
        <strain evidence="11">PQ17</strain>
    </source>
</reference>
<dbReference type="InterPro" id="IPR005841">
    <property type="entry name" value="Alpha-D-phosphohexomutase_SF"/>
</dbReference>
<comment type="cofactor">
    <cofactor evidence="1">
        <name>Mg(2+)</name>
        <dbReference type="ChEBI" id="CHEBI:18420"/>
    </cofactor>
</comment>
<evidence type="ECO:0000256" key="4">
    <source>
        <dbReference type="ARBA" id="ARBA00022723"/>
    </source>
</evidence>
<dbReference type="Proteomes" id="UP000663859">
    <property type="component" value="Unassembled WGS sequence"/>
</dbReference>
<keyword evidence="5" id="KW-0460">Magnesium</keyword>
<dbReference type="PANTHER" id="PTHR45745">
    <property type="entry name" value="PHOSPHOMANNOMUTASE 45A"/>
    <property type="match status" value="1"/>
</dbReference>
<dbReference type="CDD" id="cd05799">
    <property type="entry name" value="PGM2"/>
    <property type="match status" value="1"/>
</dbReference>
<accession>A0A8J2BK83</accession>
<dbReference type="GO" id="GO:0005975">
    <property type="term" value="P:carbohydrate metabolic process"/>
    <property type="evidence" value="ECO:0007669"/>
    <property type="project" value="InterPro"/>
</dbReference>
<evidence type="ECO:0000259" key="10">
    <source>
        <dbReference type="Pfam" id="PF02880"/>
    </source>
</evidence>